<accession>A0A813QQX8</accession>
<dbReference type="GO" id="GO:0005737">
    <property type="term" value="C:cytoplasm"/>
    <property type="evidence" value="ECO:0007669"/>
    <property type="project" value="TreeGrafter"/>
</dbReference>
<evidence type="ECO:0000313" key="2">
    <source>
        <dbReference type="EMBL" id="CAF0770724.1"/>
    </source>
</evidence>
<dbReference type="Pfam" id="PF00069">
    <property type="entry name" value="Pkinase"/>
    <property type="match status" value="3"/>
</dbReference>
<comment type="caution">
    <text evidence="2">The sequence shown here is derived from an EMBL/GenBank/DDBJ whole genome shotgun (WGS) entry which is preliminary data.</text>
</comment>
<dbReference type="GO" id="GO:0005524">
    <property type="term" value="F:ATP binding"/>
    <property type="evidence" value="ECO:0007669"/>
    <property type="project" value="InterPro"/>
</dbReference>
<dbReference type="PANTHER" id="PTHR24361">
    <property type="entry name" value="MITOGEN-ACTIVATED KINASE KINASE KINASE"/>
    <property type="match status" value="1"/>
</dbReference>
<dbReference type="Proteomes" id="UP000663879">
    <property type="component" value="Unassembled WGS sequence"/>
</dbReference>
<proteinExistence type="predicted"/>
<dbReference type="PROSITE" id="PS50011">
    <property type="entry name" value="PROTEIN_KINASE_DOM"/>
    <property type="match status" value="2"/>
</dbReference>
<dbReference type="InterPro" id="IPR053235">
    <property type="entry name" value="Ser_Thr_kinase"/>
</dbReference>
<feature type="domain" description="Protein kinase" evidence="1">
    <location>
        <begin position="426"/>
        <end position="710"/>
    </location>
</feature>
<dbReference type="AlphaFoldDB" id="A0A813QQX8"/>
<sequence>NELVLKFKQYREWSTNYEDQIVYCLYSLISALKVLHENDIIHRSIHLSNVAIKDHSFILLLDPKSANERHNVGYSFNSPESSNGQKLTKKYDIWCLGWCVYSLVDFKNPSTLLKNVGDFSLWSKKSSILSGCSLLLNDIFNKMTEIDANNRPNCEELLRHEIFEKIEYSIKKSKLNERYSVNKDVKGTAFNSFLAYDESEKENKVVKRFLISDRSKFHTIKTFEKIKCLNLNTFVDFFNEDIFCYAIQQNYIQLKSKFSKKAFLNNQIDDEEIRLWFYQLIKALDSLHSNLVIHKKISLDSVLFDENRTIKLDINLESSITRPGENLINVHRIDVDYNSPELINSKDSDTLYINFKYDIWCMGWTIIGICNLKEYREYLKDCNFNNLYLDLPEFLDEELSIILKKMVTNDPRLRPSTQEILNYQAFLDFSLIESKGFLITNVFEFKDFYKNVHNYTICKENKKKNLKIINCFDSINRSDLFKELNELTQIDNINVLKYYEIFSDLNDKIYIIEDHFTNSTLSELIYSCKNNSEIFNEEEIIEWMAQITNGVSYLHTQSDKIVYLYLNPQNIVLLPNNQIKLVNILSETLQKEKFDNNQINEDDIYYIRYMSPEVIERNYQKNSDSWSAGCILYELVHLKNAYGQATLNELYDSILNLPTPNLNCSNEKLEEIFYKMMNKNSKLRCSSSEAYNDFEGLLKLNQLIQKHPVLKSHQHAIDKTKTQLFSKKTFNEKYICIKHIDEGSFGKVFLVKETETNRK</sequence>
<dbReference type="SUPFAM" id="SSF56112">
    <property type="entry name" value="Protein kinase-like (PK-like)"/>
    <property type="match status" value="3"/>
</dbReference>
<name>A0A813QQX8_9BILA</name>
<dbReference type="Gene3D" id="3.30.200.20">
    <property type="entry name" value="Phosphorylase Kinase, domain 1"/>
    <property type="match status" value="2"/>
</dbReference>
<feature type="non-terminal residue" evidence="2">
    <location>
        <position position="759"/>
    </location>
</feature>
<evidence type="ECO:0000259" key="1">
    <source>
        <dbReference type="PROSITE" id="PS50011"/>
    </source>
</evidence>
<organism evidence="2 3">
    <name type="scientific">Brachionus calyciflorus</name>
    <dbReference type="NCBI Taxonomy" id="104777"/>
    <lineage>
        <taxon>Eukaryota</taxon>
        <taxon>Metazoa</taxon>
        <taxon>Spiralia</taxon>
        <taxon>Gnathifera</taxon>
        <taxon>Rotifera</taxon>
        <taxon>Eurotatoria</taxon>
        <taxon>Monogononta</taxon>
        <taxon>Pseudotrocha</taxon>
        <taxon>Ploima</taxon>
        <taxon>Brachionidae</taxon>
        <taxon>Brachionus</taxon>
    </lineage>
</organism>
<protein>
    <recommendedName>
        <fullName evidence="1">Protein kinase domain-containing protein</fullName>
    </recommendedName>
</protein>
<dbReference type="InterPro" id="IPR011009">
    <property type="entry name" value="Kinase-like_dom_sf"/>
</dbReference>
<dbReference type="InterPro" id="IPR000719">
    <property type="entry name" value="Prot_kinase_dom"/>
</dbReference>
<keyword evidence="3" id="KW-1185">Reference proteome</keyword>
<dbReference type="GO" id="GO:0004674">
    <property type="term" value="F:protein serine/threonine kinase activity"/>
    <property type="evidence" value="ECO:0007669"/>
    <property type="project" value="TreeGrafter"/>
</dbReference>
<dbReference type="Gene3D" id="1.10.510.10">
    <property type="entry name" value="Transferase(Phosphotransferase) domain 1"/>
    <property type="match status" value="3"/>
</dbReference>
<evidence type="ECO:0000313" key="3">
    <source>
        <dbReference type="Proteomes" id="UP000663879"/>
    </source>
</evidence>
<dbReference type="EMBL" id="CAJNOC010000514">
    <property type="protein sequence ID" value="CAF0770724.1"/>
    <property type="molecule type" value="Genomic_DNA"/>
</dbReference>
<feature type="domain" description="Protein kinase" evidence="1">
    <location>
        <begin position="140"/>
        <end position="427"/>
    </location>
</feature>
<dbReference type="OrthoDB" id="10252634at2759"/>
<reference evidence="2" key="1">
    <citation type="submission" date="2021-02" db="EMBL/GenBank/DDBJ databases">
        <authorList>
            <person name="Nowell W R."/>
        </authorList>
    </citation>
    <scope>NUCLEOTIDE SEQUENCE</scope>
    <source>
        <strain evidence="2">Ploen Becks lab</strain>
    </source>
</reference>
<gene>
    <name evidence="2" type="ORF">OXX778_LOCUS4937</name>
</gene>